<comment type="subcellular location">
    <subcellularLocation>
        <location evidence="1">Cell envelope</location>
    </subcellularLocation>
</comment>
<proteinExistence type="inferred from homology"/>
<organism evidence="5">
    <name type="scientific">marine metagenome</name>
    <dbReference type="NCBI Taxonomy" id="408172"/>
    <lineage>
        <taxon>unclassified sequences</taxon>
        <taxon>metagenomes</taxon>
        <taxon>ecological metagenomes</taxon>
    </lineage>
</organism>
<evidence type="ECO:0000256" key="1">
    <source>
        <dbReference type="ARBA" id="ARBA00004196"/>
    </source>
</evidence>
<dbReference type="PANTHER" id="PTHR46847">
    <property type="entry name" value="D-ALLOSE-BINDING PERIPLASMIC PROTEIN-RELATED"/>
    <property type="match status" value="1"/>
</dbReference>
<sequence>MFKIKKLFSLIFISLILLSFNANAIKVGLSQPNLGWPYIAVVTNTLIAEADKMDDVELIVMDAGGDIAKQVADLESLTAKGVDVIMFCSLDGNAIVPGLMVAHDAGIPLLAISNEPNEQGKKLYAGFSGPDDYVQGVIAAEIMHEALGGKGNVVIIEGSLGQSTTDLRNNGFKDGLSKLNSDIIILANQTANWDPVQAKAVTEDFITT</sequence>
<comment type="similarity">
    <text evidence="2">Belongs to the bacterial solute-binding protein 2 family.</text>
</comment>
<evidence type="ECO:0000259" key="4">
    <source>
        <dbReference type="Pfam" id="PF13407"/>
    </source>
</evidence>
<feature type="domain" description="Periplasmic binding protein" evidence="4">
    <location>
        <begin position="27"/>
        <end position="207"/>
    </location>
</feature>
<gene>
    <name evidence="5" type="ORF">METZ01_LOCUS364654</name>
</gene>
<dbReference type="EMBL" id="UINC01130623">
    <property type="protein sequence ID" value="SVD11800.1"/>
    <property type="molecule type" value="Genomic_DNA"/>
</dbReference>
<dbReference type="GO" id="GO:0030313">
    <property type="term" value="C:cell envelope"/>
    <property type="evidence" value="ECO:0007669"/>
    <property type="project" value="UniProtKB-SubCell"/>
</dbReference>
<dbReference type="Pfam" id="PF13407">
    <property type="entry name" value="Peripla_BP_4"/>
    <property type="match status" value="1"/>
</dbReference>
<reference evidence="5" key="1">
    <citation type="submission" date="2018-05" db="EMBL/GenBank/DDBJ databases">
        <authorList>
            <person name="Lanie J.A."/>
            <person name="Ng W.-L."/>
            <person name="Kazmierczak K.M."/>
            <person name="Andrzejewski T.M."/>
            <person name="Davidsen T.M."/>
            <person name="Wayne K.J."/>
            <person name="Tettelin H."/>
            <person name="Glass J.I."/>
            <person name="Rusch D."/>
            <person name="Podicherti R."/>
            <person name="Tsui H.-C.T."/>
            <person name="Winkler M.E."/>
        </authorList>
    </citation>
    <scope>NUCLEOTIDE SEQUENCE</scope>
</reference>
<dbReference type="Gene3D" id="3.40.50.2300">
    <property type="match status" value="2"/>
</dbReference>
<dbReference type="AlphaFoldDB" id="A0A382SPA7"/>
<dbReference type="InterPro" id="IPR025997">
    <property type="entry name" value="SBP_2_dom"/>
</dbReference>
<dbReference type="PANTHER" id="PTHR46847:SF1">
    <property type="entry name" value="D-ALLOSE-BINDING PERIPLASMIC PROTEIN-RELATED"/>
    <property type="match status" value="1"/>
</dbReference>
<dbReference type="SUPFAM" id="SSF53822">
    <property type="entry name" value="Periplasmic binding protein-like I"/>
    <property type="match status" value="1"/>
</dbReference>
<dbReference type="CDD" id="cd01536">
    <property type="entry name" value="PBP1_ABC_sugar_binding-like"/>
    <property type="match status" value="1"/>
</dbReference>
<dbReference type="InterPro" id="IPR028082">
    <property type="entry name" value="Peripla_BP_I"/>
</dbReference>
<keyword evidence="3" id="KW-0732">Signal</keyword>
<evidence type="ECO:0000313" key="5">
    <source>
        <dbReference type="EMBL" id="SVD11800.1"/>
    </source>
</evidence>
<protein>
    <recommendedName>
        <fullName evidence="4">Periplasmic binding protein domain-containing protein</fullName>
    </recommendedName>
</protein>
<dbReference type="GO" id="GO:0030246">
    <property type="term" value="F:carbohydrate binding"/>
    <property type="evidence" value="ECO:0007669"/>
    <property type="project" value="UniProtKB-ARBA"/>
</dbReference>
<feature type="non-terminal residue" evidence="5">
    <location>
        <position position="208"/>
    </location>
</feature>
<evidence type="ECO:0000256" key="3">
    <source>
        <dbReference type="ARBA" id="ARBA00022729"/>
    </source>
</evidence>
<evidence type="ECO:0000256" key="2">
    <source>
        <dbReference type="ARBA" id="ARBA00007639"/>
    </source>
</evidence>
<name>A0A382SPA7_9ZZZZ</name>
<accession>A0A382SPA7</accession>